<dbReference type="OrthoDB" id="850138at2"/>
<feature type="signal peptide" evidence="1">
    <location>
        <begin position="1"/>
        <end position="20"/>
    </location>
</feature>
<name>A0A1W1UVE1_9BACT</name>
<accession>A0A1W1UVE1</accession>
<keyword evidence="1" id="KW-0732">Signal</keyword>
<dbReference type="EMBL" id="FWWW01000042">
    <property type="protein sequence ID" value="SMB85053.1"/>
    <property type="molecule type" value="Genomic_DNA"/>
</dbReference>
<dbReference type="AlphaFoldDB" id="A0A1W1UVE1"/>
<proteinExistence type="predicted"/>
<sequence length="243" mass="26549">MKTSNKLLLTALLFLLTSLAAYNMALKTEYRKGTYKDPYKNFTALNLKDFNALEINPASILNVKVMAGPYAVWVHKKAAEYVQVKQTGQRLRLDVAFAEDKDFTGNSYAVMISCPRLTSLTTNAVYSVKGKQTIDKDLGSFPNFGVTVSGFTQDSLWVRQDNASLLKLTDNTLGRLRAVAGLSPGSSSTLHLLATNHITAANLGIRHKSQLILENVAIPQLHYQFADSAKATISGASLGAFTR</sequence>
<keyword evidence="3" id="KW-1185">Reference proteome</keyword>
<dbReference type="RefSeq" id="WP_084443794.1">
    <property type="nucleotide sequence ID" value="NZ_FWWW01000042.1"/>
</dbReference>
<protein>
    <recommendedName>
        <fullName evidence="4">Auto-transporter adhesin head GIN domain-containing protein</fullName>
    </recommendedName>
</protein>
<dbReference type="Proteomes" id="UP000192266">
    <property type="component" value="Unassembled WGS sequence"/>
</dbReference>
<gene>
    <name evidence="2" type="ORF">SAMN00120144_3158</name>
</gene>
<evidence type="ECO:0008006" key="4">
    <source>
        <dbReference type="Google" id="ProtNLM"/>
    </source>
</evidence>
<dbReference type="STRING" id="645990.SAMN00120144_3158"/>
<organism evidence="2 3">
    <name type="scientific">Hymenobacter roseosalivarius DSM 11622</name>
    <dbReference type="NCBI Taxonomy" id="645990"/>
    <lineage>
        <taxon>Bacteria</taxon>
        <taxon>Pseudomonadati</taxon>
        <taxon>Bacteroidota</taxon>
        <taxon>Cytophagia</taxon>
        <taxon>Cytophagales</taxon>
        <taxon>Hymenobacteraceae</taxon>
        <taxon>Hymenobacter</taxon>
    </lineage>
</organism>
<dbReference type="Gene3D" id="2.160.20.120">
    <property type="match status" value="1"/>
</dbReference>
<feature type="chain" id="PRO_5012890401" description="Auto-transporter adhesin head GIN domain-containing protein" evidence="1">
    <location>
        <begin position="21"/>
        <end position="243"/>
    </location>
</feature>
<evidence type="ECO:0000313" key="3">
    <source>
        <dbReference type="Proteomes" id="UP000192266"/>
    </source>
</evidence>
<evidence type="ECO:0000313" key="2">
    <source>
        <dbReference type="EMBL" id="SMB85053.1"/>
    </source>
</evidence>
<evidence type="ECO:0000256" key="1">
    <source>
        <dbReference type="SAM" id="SignalP"/>
    </source>
</evidence>
<reference evidence="2 3" key="1">
    <citation type="submission" date="2017-04" db="EMBL/GenBank/DDBJ databases">
        <authorList>
            <person name="Afonso C.L."/>
            <person name="Miller P.J."/>
            <person name="Scott M.A."/>
            <person name="Spackman E."/>
            <person name="Goraichik I."/>
            <person name="Dimitrov K.M."/>
            <person name="Suarez D.L."/>
            <person name="Swayne D.E."/>
        </authorList>
    </citation>
    <scope>NUCLEOTIDE SEQUENCE [LARGE SCALE GENOMIC DNA]</scope>
    <source>
        <strain evidence="2 3">DSM 11622</strain>
    </source>
</reference>